<dbReference type="Pfam" id="PF11231">
    <property type="entry name" value="DUF3034"/>
    <property type="match status" value="1"/>
</dbReference>
<dbReference type="RefSeq" id="WP_311581852.1">
    <property type="nucleotide sequence ID" value="NZ_JAVRIF010000005.1"/>
</dbReference>
<dbReference type="EMBL" id="JAVRIF010000005">
    <property type="protein sequence ID" value="MDT0603966.1"/>
    <property type="molecule type" value="Genomic_DNA"/>
</dbReference>
<name>A0ABU3A1B3_9GAMM</name>
<protein>
    <submittedName>
        <fullName evidence="1">DUF3034 family protein</fullName>
    </submittedName>
</protein>
<evidence type="ECO:0000313" key="2">
    <source>
        <dbReference type="Proteomes" id="UP001266357"/>
    </source>
</evidence>
<reference evidence="1 2" key="1">
    <citation type="submission" date="2023-09" db="EMBL/GenBank/DDBJ databases">
        <authorList>
            <person name="Rey-Velasco X."/>
        </authorList>
    </citation>
    <scope>NUCLEOTIDE SEQUENCE [LARGE SCALE GENOMIC DNA]</scope>
    <source>
        <strain evidence="1 2">W431</strain>
    </source>
</reference>
<keyword evidence="2" id="KW-1185">Reference proteome</keyword>
<comment type="caution">
    <text evidence="1">The sequence shown here is derived from an EMBL/GenBank/DDBJ whole genome shotgun (WGS) entry which is preliminary data.</text>
</comment>
<proteinExistence type="predicted"/>
<dbReference type="InterPro" id="IPR021393">
    <property type="entry name" value="DUF3034"/>
</dbReference>
<dbReference type="Proteomes" id="UP001266357">
    <property type="component" value="Unassembled WGS sequence"/>
</dbReference>
<evidence type="ECO:0000313" key="1">
    <source>
        <dbReference type="EMBL" id="MDT0603966.1"/>
    </source>
</evidence>
<gene>
    <name evidence="1" type="ORF">RM573_10205</name>
</gene>
<organism evidence="1 2">
    <name type="scientific">Thalassotalea castellviae</name>
    <dbReference type="NCBI Taxonomy" id="3075612"/>
    <lineage>
        <taxon>Bacteria</taxon>
        <taxon>Pseudomonadati</taxon>
        <taxon>Pseudomonadota</taxon>
        <taxon>Gammaproteobacteria</taxon>
        <taxon>Alteromonadales</taxon>
        <taxon>Colwelliaceae</taxon>
        <taxon>Thalassotalea</taxon>
    </lineage>
</organism>
<sequence length="273" mass="29797">MYRIISLVLLILPLHLFANGKILATPGVSQVEGAAGGGLVPWAQLAGYATEDEIALSGFCSLATVDDFRLDVCGAQLNLYDRVEFSYAEQNFEVNPLSLTLKQQIFGAKFRLYGDIVYSRWPQVSIGLQAKTVNTFDVPTALGARHDKGVDVYLAASKLHLGAVAGYNLLWNATLRNTEANELGLLGFGGKEGNGSINAELSAAVLLNKHLAVGVEYRQKPDNLGLKEDDWQDVFIAWFPNKHVNITIAYLNLGAIATIEKQQGWYLSMTGTY</sequence>
<accession>A0ABU3A1B3</accession>